<keyword evidence="3" id="KW-0548">Nucleotidyltransferase</keyword>
<dbReference type="Gene3D" id="3.30.70.270">
    <property type="match status" value="1"/>
</dbReference>
<dbReference type="EMBL" id="MK440630">
    <property type="protein sequence ID" value="QGA70914.1"/>
    <property type="molecule type" value="Genomic_RNA"/>
</dbReference>
<dbReference type="GO" id="GO:0003723">
    <property type="term" value="F:RNA binding"/>
    <property type="evidence" value="ECO:0007669"/>
    <property type="project" value="InterPro"/>
</dbReference>
<keyword evidence="1 7" id="KW-0696">RNA-directed RNA polymerase</keyword>
<evidence type="ECO:0000256" key="4">
    <source>
        <dbReference type="ARBA" id="ARBA00022741"/>
    </source>
</evidence>
<proteinExistence type="predicted"/>
<evidence type="ECO:0000256" key="3">
    <source>
        <dbReference type="ARBA" id="ARBA00022695"/>
    </source>
</evidence>
<evidence type="ECO:0000256" key="5">
    <source>
        <dbReference type="ARBA" id="ARBA00022953"/>
    </source>
</evidence>
<keyword evidence="4" id="KW-0547">Nucleotide-binding</keyword>
<accession>A0A5Q0TW78</accession>
<dbReference type="InterPro" id="IPR043502">
    <property type="entry name" value="DNA/RNA_pol_sf"/>
</dbReference>
<dbReference type="GO" id="GO:0003968">
    <property type="term" value="F:RNA-directed RNA polymerase activity"/>
    <property type="evidence" value="ECO:0007669"/>
    <property type="project" value="UniProtKB-KW"/>
</dbReference>
<evidence type="ECO:0000256" key="2">
    <source>
        <dbReference type="ARBA" id="ARBA00022679"/>
    </source>
</evidence>
<evidence type="ECO:0000259" key="6">
    <source>
        <dbReference type="Pfam" id="PF00680"/>
    </source>
</evidence>
<name>A0A5Q0TW78_9VIRU</name>
<keyword evidence="5" id="KW-0693">Viral RNA replication</keyword>
<dbReference type="InterPro" id="IPR043128">
    <property type="entry name" value="Rev_trsase/Diguanyl_cyclase"/>
</dbReference>
<sequence length="638" mass="74818">MSSKDFEFFKPRKEKRFPKNRKPAPGIDALHDYSFHSNYSILSSNIEQDACGPPPITGVSEIIQDNFPDFVHVLNEYCRPKSDVDAIFNDFNRPARPVHKLDKDDLENTLALLDHFFKVEPYDIVHWCDTRFYSWNFSSKADYFHMHSKQRKKEAMLNHPPDKVKPSSKGWFVNAHLIHDRTVCHNIKLYGTPFVPTGNERTDNRRMFEWFLKHPTELLVRSHISKRDKLKVRPVYNAPFLLVRLEMMLIWPLLAQCRKSDNCIMYGLETLRGGMEEIDRVAHDYTSYIMIDWSRFDHDAPFSVIDTFYEDYLPSKINVDFGYSKIKNYQSHTSNFMMQEAAAGLKPKPNEYQTYPDIFPKKVSNLIRFVHRWMKEMIYVTPDGFAYRRKYSGVPSGVLSTQLIDSYVNVFIICNLMMTFGMSQERIKQCKLYIMGDDVVLLLNENISFTQCLFQFMVKHAKEYFNMEINQEKSLVSSVRNTIEVLGYTNQYGYPYKNIDKLIAQLCYPEHHVTDVIMCARAVGIAIASAGTSIPAYQLCECVYNHYRRKLQASPTSDQIKIAIYRMFRYIPFECIDELFPEITEFPSLLTIREMFSKHWGFLSYNPFWPTEYFLEPPLSQRAAVTSLSSYRRGVEKS</sequence>
<reference evidence="7" key="1">
    <citation type="journal article" date="2019" name="Viruses">
        <title>Meta-Transcriptomic Comparison of the RNA Viromes of the Mosquito Vectors Culex pipiens and Culex torrentium in Northern Europe.</title>
        <authorList>
            <person name="Pettersson J.H.O."/>
            <person name="Shi M."/>
            <person name="Eden J.-S."/>
            <person name="Holmes E.C."/>
            <person name="Hesson J.C."/>
        </authorList>
    </citation>
    <scope>NUCLEOTIDE SEQUENCE</scope>
    <source>
        <strain evidence="7">OTU27</strain>
    </source>
</reference>
<dbReference type="Pfam" id="PF00680">
    <property type="entry name" value="RdRP_1"/>
    <property type="match status" value="1"/>
</dbReference>
<dbReference type="GO" id="GO:0000166">
    <property type="term" value="F:nucleotide binding"/>
    <property type="evidence" value="ECO:0007669"/>
    <property type="project" value="UniProtKB-KW"/>
</dbReference>
<keyword evidence="2" id="KW-0808">Transferase</keyword>
<evidence type="ECO:0000313" key="7">
    <source>
        <dbReference type="EMBL" id="QGA70914.1"/>
    </source>
</evidence>
<dbReference type="InterPro" id="IPR001205">
    <property type="entry name" value="RNA-dir_pol_C"/>
</dbReference>
<evidence type="ECO:0000256" key="1">
    <source>
        <dbReference type="ARBA" id="ARBA00022484"/>
    </source>
</evidence>
<protein>
    <submittedName>
        <fullName evidence="7">RNA-dependent RNA polymerase</fullName>
    </submittedName>
</protein>
<feature type="domain" description="RNA-directed RNA polymerase C-terminal" evidence="6">
    <location>
        <begin position="380"/>
        <end position="477"/>
    </location>
</feature>
<organism evidence="7">
    <name type="scientific">Vivastbo virus</name>
    <dbReference type="NCBI Taxonomy" id="2651937"/>
    <lineage>
        <taxon>Viruses</taxon>
        <taxon>Riboviria</taxon>
        <taxon>Orthornavirae</taxon>
        <taxon>Pisuviricota</taxon>
        <taxon>Duplopiviricetes</taxon>
        <taxon>Durnavirales</taxon>
        <taxon>Partitiviridae</taxon>
    </lineage>
</organism>
<dbReference type="GO" id="GO:0006351">
    <property type="term" value="P:DNA-templated transcription"/>
    <property type="evidence" value="ECO:0007669"/>
    <property type="project" value="InterPro"/>
</dbReference>
<dbReference type="SUPFAM" id="SSF56672">
    <property type="entry name" value="DNA/RNA polymerases"/>
    <property type="match status" value="1"/>
</dbReference>